<evidence type="ECO:0000313" key="2">
    <source>
        <dbReference type="Proteomes" id="UP000184048"/>
    </source>
</evidence>
<dbReference type="STRING" id="1121884.SAMN02745131_01785"/>
<dbReference type="AlphaFoldDB" id="A0A1M4YVV2"/>
<protein>
    <submittedName>
        <fullName evidence="1">Uncharacterized protein</fullName>
    </submittedName>
</protein>
<gene>
    <name evidence="1" type="ORF">SAMN02745131_01785</name>
</gene>
<dbReference type="EMBL" id="FQUU01000006">
    <property type="protein sequence ID" value="SHF09921.1"/>
    <property type="molecule type" value="Genomic_DNA"/>
</dbReference>
<evidence type="ECO:0000313" key="1">
    <source>
        <dbReference type="EMBL" id="SHF09921.1"/>
    </source>
</evidence>
<sequence>MAEELQHNFQFYIKDVRFHYGGVSFRHFVSSLNKRLDFTIINYYIREEFDAIKEYFIQIFSSNKIDVLAVITELDNGNYIIRAHSTQIDSIDERMMKAIKLEWARKISSKKILIPSGFTPLTMDNLFNSLENQDLGFSNLYNNEQELFDDIITVS</sequence>
<dbReference type="Proteomes" id="UP000184048">
    <property type="component" value="Unassembled WGS sequence"/>
</dbReference>
<dbReference type="RefSeq" id="WP_072834993.1">
    <property type="nucleotide sequence ID" value="NZ_FQUU01000006.1"/>
</dbReference>
<reference evidence="1 2" key="1">
    <citation type="submission" date="2016-11" db="EMBL/GenBank/DDBJ databases">
        <authorList>
            <person name="Jaros S."/>
            <person name="Januszkiewicz K."/>
            <person name="Wedrychowicz H."/>
        </authorList>
    </citation>
    <scope>NUCLEOTIDE SEQUENCE [LARGE SCALE GENOMIC DNA]</scope>
    <source>
        <strain evidence="1 2">DSM 18119</strain>
    </source>
</reference>
<organism evidence="1 2">
    <name type="scientific">Flavisolibacter ginsengisoli DSM 18119</name>
    <dbReference type="NCBI Taxonomy" id="1121884"/>
    <lineage>
        <taxon>Bacteria</taxon>
        <taxon>Pseudomonadati</taxon>
        <taxon>Bacteroidota</taxon>
        <taxon>Chitinophagia</taxon>
        <taxon>Chitinophagales</taxon>
        <taxon>Chitinophagaceae</taxon>
        <taxon>Flavisolibacter</taxon>
    </lineage>
</organism>
<keyword evidence="2" id="KW-1185">Reference proteome</keyword>
<dbReference type="OrthoDB" id="9759819at2"/>
<proteinExistence type="predicted"/>
<name>A0A1M4YVV2_9BACT</name>
<accession>A0A1M4YVV2</accession>